<evidence type="ECO:0000313" key="2">
    <source>
        <dbReference type="Proteomes" id="UP000015103"/>
    </source>
</evidence>
<name>T1IAX1_RHOPR</name>
<dbReference type="VEuPathDB" id="VectorBase:RPRC013442"/>
<sequence length="147" mass="16565">MEERIFIVSLTHFGLLSIISCYIYQFGVVYSTSVIRDTKALRKQVMKEPAKKGFQFNFILDSHYRLKPGLPVGGSRGTRQGEGSVIGLLWERDKTKVTKLIPFLYKVPPGGYGALQLATSFSLFINFIILLDRNMPIVDIPISSMNC</sequence>
<organism evidence="1 2">
    <name type="scientific">Rhodnius prolixus</name>
    <name type="common">Triatomid bug</name>
    <dbReference type="NCBI Taxonomy" id="13249"/>
    <lineage>
        <taxon>Eukaryota</taxon>
        <taxon>Metazoa</taxon>
        <taxon>Ecdysozoa</taxon>
        <taxon>Arthropoda</taxon>
        <taxon>Hexapoda</taxon>
        <taxon>Insecta</taxon>
        <taxon>Pterygota</taxon>
        <taxon>Neoptera</taxon>
        <taxon>Paraneoptera</taxon>
        <taxon>Hemiptera</taxon>
        <taxon>Heteroptera</taxon>
        <taxon>Panheteroptera</taxon>
        <taxon>Cimicomorpha</taxon>
        <taxon>Reduviidae</taxon>
        <taxon>Triatominae</taxon>
        <taxon>Rhodnius</taxon>
    </lineage>
</organism>
<dbReference type="AlphaFoldDB" id="T1IAX1"/>
<protein>
    <submittedName>
        <fullName evidence="1">Uncharacterized protein</fullName>
    </submittedName>
</protein>
<dbReference type="Proteomes" id="UP000015103">
    <property type="component" value="Unassembled WGS sequence"/>
</dbReference>
<dbReference type="EMBL" id="ACPB03005815">
    <property type="status" value="NOT_ANNOTATED_CDS"/>
    <property type="molecule type" value="Genomic_DNA"/>
</dbReference>
<accession>T1IAX1</accession>
<proteinExistence type="predicted"/>
<dbReference type="PROSITE" id="PS51257">
    <property type="entry name" value="PROKAR_LIPOPROTEIN"/>
    <property type="match status" value="1"/>
</dbReference>
<evidence type="ECO:0000313" key="1">
    <source>
        <dbReference type="EnsemblMetazoa" id="RPRC013442-PA"/>
    </source>
</evidence>
<keyword evidence="2" id="KW-1185">Reference proteome</keyword>
<reference evidence="1" key="1">
    <citation type="submission" date="2015-05" db="UniProtKB">
        <authorList>
            <consortium name="EnsemblMetazoa"/>
        </authorList>
    </citation>
    <scope>IDENTIFICATION</scope>
</reference>
<dbReference type="HOGENOM" id="CLU_1770358_0_0_1"/>
<dbReference type="InParanoid" id="T1IAX1"/>
<dbReference type="EnsemblMetazoa" id="RPRC013442-RA">
    <property type="protein sequence ID" value="RPRC013442-PA"/>
    <property type="gene ID" value="RPRC013442"/>
</dbReference>